<dbReference type="Pfam" id="PF03992">
    <property type="entry name" value="ABM"/>
    <property type="match status" value="1"/>
</dbReference>
<dbReference type="InterPro" id="IPR007138">
    <property type="entry name" value="ABM_dom"/>
</dbReference>
<sequence length="152" mass="15832">MSDSNSSVPSHSGSTSTSASPAAARSAASAPSASSAATRSASQAPYLQVIAHYHAKPGLGDQVCALLGELTAATREEPANLSYDFFRSPQDPDRFVILEQYTDAAGLDAHRASEHFQRLGFGTIIPMLVSRAVTSAMVHPAEPGQPAHAVSR</sequence>
<dbReference type="Proteomes" id="UP000574369">
    <property type="component" value="Unassembled WGS sequence"/>
</dbReference>
<evidence type="ECO:0000313" key="3">
    <source>
        <dbReference type="EMBL" id="MBB3196725.1"/>
    </source>
</evidence>
<reference evidence="3 4" key="1">
    <citation type="submission" date="2020-08" db="EMBL/GenBank/DDBJ databases">
        <title>Genomic Encyclopedia of Type Strains, Phase III (KMG-III): the genomes of soil and plant-associated and newly described type strains.</title>
        <authorList>
            <person name="Whitman W."/>
        </authorList>
    </citation>
    <scope>NUCLEOTIDE SEQUENCE [LARGE SCALE GENOMIC DNA]</scope>
    <source>
        <strain evidence="3 4">CECT 7247</strain>
    </source>
</reference>
<evidence type="ECO:0000259" key="2">
    <source>
        <dbReference type="PROSITE" id="PS51725"/>
    </source>
</evidence>
<keyword evidence="3" id="KW-0560">Oxidoreductase</keyword>
<evidence type="ECO:0000256" key="1">
    <source>
        <dbReference type="SAM" id="MobiDB-lite"/>
    </source>
</evidence>
<dbReference type="PANTHER" id="PTHR33336">
    <property type="entry name" value="QUINOL MONOOXYGENASE YGIN-RELATED"/>
    <property type="match status" value="1"/>
</dbReference>
<name>A0ABR6GX99_9BURK</name>
<dbReference type="GO" id="GO:0004497">
    <property type="term" value="F:monooxygenase activity"/>
    <property type="evidence" value="ECO:0007669"/>
    <property type="project" value="UniProtKB-KW"/>
</dbReference>
<comment type="caution">
    <text evidence="3">The sequence shown here is derived from an EMBL/GenBank/DDBJ whole genome shotgun (WGS) entry which is preliminary data.</text>
</comment>
<gene>
    <name evidence="3" type="ORF">FHS28_004147</name>
</gene>
<dbReference type="InterPro" id="IPR011008">
    <property type="entry name" value="Dimeric_a/b-barrel"/>
</dbReference>
<proteinExistence type="predicted"/>
<accession>A0ABR6GX99</accession>
<dbReference type="EMBL" id="JACHXO010000008">
    <property type="protein sequence ID" value="MBB3196725.1"/>
    <property type="molecule type" value="Genomic_DNA"/>
</dbReference>
<protein>
    <submittedName>
        <fullName evidence="3">Quinol monooxygenase YgiN</fullName>
    </submittedName>
</protein>
<keyword evidence="4" id="KW-1185">Reference proteome</keyword>
<dbReference type="SUPFAM" id="SSF54909">
    <property type="entry name" value="Dimeric alpha+beta barrel"/>
    <property type="match status" value="1"/>
</dbReference>
<keyword evidence="3" id="KW-0503">Monooxygenase</keyword>
<dbReference type="Gene3D" id="3.30.70.100">
    <property type="match status" value="1"/>
</dbReference>
<feature type="domain" description="ABM" evidence="2">
    <location>
        <begin position="47"/>
        <end position="137"/>
    </location>
</feature>
<feature type="region of interest" description="Disordered" evidence="1">
    <location>
        <begin position="1"/>
        <end position="37"/>
    </location>
</feature>
<dbReference type="PROSITE" id="PS51725">
    <property type="entry name" value="ABM"/>
    <property type="match status" value="1"/>
</dbReference>
<dbReference type="InterPro" id="IPR050744">
    <property type="entry name" value="AI-2_Isomerase_LsrG"/>
</dbReference>
<dbReference type="PANTHER" id="PTHR33336:SF3">
    <property type="entry name" value="ABM DOMAIN-CONTAINING PROTEIN"/>
    <property type="match status" value="1"/>
</dbReference>
<evidence type="ECO:0000313" key="4">
    <source>
        <dbReference type="Proteomes" id="UP000574369"/>
    </source>
</evidence>
<organism evidence="3 4">
    <name type="scientific">Roseateles terrae</name>
    <dbReference type="NCBI Taxonomy" id="431060"/>
    <lineage>
        <taxon>Bacteria</taxon>
        <taxon>Pseudomonadati</taxon>
        <taxon>Pseudomonadota</taxon>
        <taxon>Betaproteobacteria</taxon>
        <taxon>Burkholderiales</taxon>
        <taxon>Sphaerotilaceae</taxon>
        <taxon>Roseateles</taxon>
    </lineage>
</organism>